<feature type="domain" description="Ig-like" evidence="4">
    <location>
        <begin position="29"/>
        <end position="121"/>
    </location>
</feature>
<comment type="caution">
    <text evidence="5">The sequence shown here is derived from an EMBL/GenBank/DDBJ whole genome shotgun (WGS) entry which is preliminary data.</text>
</comment>
<dbReference type="InterPro" id="IPR036179">
    <property type="entry name" value="Ig-like_dom_sf"/>
</dbReference>
<dbReference type="EMBL" id="VFJC01000016">
    <property type="protein sequence ID" value="KAB5548821.1"/>
    <property type="molecule type" value="Genomic_DNA"/>
</dbReference>
<reference evidence="5 6" key="1">
    <citation type="submission" date="2019-06" db="EMBL/GenBank/DDBJ databases">
        <title>A chromosome-scale genome assembly of the striped catfish, Pangasianodon hypophthalmus.</title>
        <authorList>
            <person name="Wen M."/>
            <person name="Zahm M."/>
            <person name="Roques C."/>
            <person name="Cabau C."/>
            <person name="Klopp C."/>
            <person name="Donnadieu C."/>
            <person name="Jouanno E."/>
            <person name="Avarre J.-C."/>
            <person name="Campet M."/>
            <person name="Ha T.T.T."/>
            <person name="Dugue R."/>
            <person name="Lampietro C."/>
            <person name="Louis A."/>
            <person name="Herpin A."/>
            <person name="Echchiki A."/>
            <person name="Berthelot C."/>
            <person name="Parey E."/>
            <person name="Roest-Crollius H."/>
            <person name="Braasch I."/>
            <person name="Postlethwait J."/>
            <person name="Bobe J."/>
            <person name="Montfort J."/>
            <person name="Bouchez O."/>
            <person name="Begum T."/>
            <person name="Schartl M."/>
            <person name="Guiguen Y."/>
        </authorList>
    </citation>
    <scope>NUCLEOTIDE SEQUENCE [LARGE SCALE GENOMIC DNA]</scope>
    <source>
        <strain evidence="5 6">Indonesia</strain>
        <tissue evidence="5">Blood</tissue>
    </source>
</reference>
<dbReference type="InterPro" id="IPR013783">
    <property type="entry name" value="Ig-like_fold"/>
</dbReference>
<dbReference type="GO" id="GO:0060097">
    <property type="term" value="P:cytoskeletal rearrangement involved in phagocytosis, engulfment"/>
    <property type="evidence" value="ECO:0007669"/>
    <property type="project" value="TreeGrafter"/>
</dbReference>
<evidence type="ECO:0000313" key="5">
    <source>
        <dbReference type="EMBL" id="KAB5548821.1"/>
    </source>
</evidence>
<keyword evidence="3" id="KW-0732">Signal</keyword>
<evidence type="ECO:0000259" key="4">
    <source>
        <dbReference type="PROSITE" id="PS50835"/>
    </source>
</evidence>
<dbReference type="PANTHER" id="PTHR46608">
    <property type="entry name" value="T-CELL IMMUNOGLOBULIN AND MUCIN DOMAIN-CONTAINING PROTEIN 4"/>
    <property type="match status" value="1"/>
</dbReference>
<evidence type="ECO:0000256" key="1">
    <source>
        <dbReference type="SAM" id="MobiDB-lite"/>
    </source>
</evidence>
<gene>
    <name evidence="5" type="ORF">PHYPO_G00060060</name>
</gene>
<dbReference type="SMART" id="SM00409">
    <property type="entry name" value="IG"/>
    <property type="match status" value="1"/>
</dbReference>
<dbReference type="InterPro" id="IPR003599">
    <property type="entry name" value="Ig_sub"/>
</dbReference>
<feature type="transmembrane region" description="Helical" evidence="2">
    <location>
        <begin position="172"/>
        <end position="194"/>
    </location>
</feature>
<name>A0A5N5M377_PANHP</name>
<dbReference type="Proteomes" id="UP000327468">
    <property type="component" value="Chromosome 15"/>
</dbReference>
<dbReference type="Pfam" id="PF07686">
    <property type="entry name" value="V-set"/>
    <property type="match status" value="1"/>
</dbReference>
<dbReference type="InterPro" id="IPR013106">
    <property type="entry name" value="Ig_V-set"/>
</dbReference>
<evidence type="ECO:0000256" key="3">
    <source>
        <dbReference type="SAM" id="SignalP"/>
    </source>
</evidence>
<keyword evidence="2" id="KW-0812">Transmembrane</keyword>
<evidence type="ECO:0000256" key="2">
    <source>
        <dbReference type="SAM" id="Phobius"/>
    </source>
</evidence>
<feature type="chain" id="PRO_5024464348" description="Ig-like domain-containing protein" evidence="3">
    <location>
        <begin position="20"/>
        <end position="233"/>
    </location>
</feature>
<protein>
    <recommendedName>
        <fullName evidence="4">Ig-like domain-containing protein</fullName>
    </recommendedName>
</protein>
<dbReference type="GO" id="GO:0043277">
    <property type="term" value="P:apoptotic cell clearance"/>
    <property type="evidence" value="ECO:0007669"/>
    <property type="project" value="TreeGrafter"/>
</dbReference>
<keyword evidence="6" id="KW-1185">Reference proteome</keyword>
<dbReference type="GO" id="GO:0001786">
    <property type="term" value="F:phosphatidylserine binding"/>
    <property type="evidence" value="ECO:0007669"/>
    <property type="project" value="TreeGrafter"/>
</dbReference>
<dbReference type="AlphaFoldDB" id="A0A5N5M377"/>
<keyword evidence="2" id="KW-1133">Transmembrane helix</keyword>
<dbReference type="SUPFAM" id="SSF48726">
    <property type="entry name" value="Immunoglobulin"/>
    <property type="match status" value="1"/>
</dbReference>
<proteinExistence type="predicted"/>
<feature type="signal peptide" evidence="3">
    <location>
        <begin position="1"/>
        <end position="19"/>
    </location>
</feature>
<organism evidence="5 6">
    <name type="scientific">Pangasianodon hypophthalmus</name>
    <name type="common">Striped catfish</name>
    <name type="synonym">Helicophagus hypophthalmus</name>
    <dbReference type="NCBI Taxonomy" id="310915"/>
    <lineage>
        <taxon>Eukaryota</taxon>
        <taxon>Metazoa</taxon>
        <taxon>Chordata</taxon>
        <taxon>Craniata</taxon>
        <taxon>Vertebrata</taxon>
        <taxon>Euteleostomi</taxon>
        <taxon>Actinopterygii</taxon>
        <taxon>Neopterygii</taxon>
        <taxon>Teleostei</taxon>
        <taxon>Ostariophysi</taxon>
        <taxon>Siluriformes</taxon>
        <taxon>Pangasiidae</taxon>
        <taxon>Pangasianodon</taxon>
    </lineage>
</organism>
<sequence length="233" mass="25885">MLTSVVLITLDILVVLCEGSILTVVGLVGDMVTLPCKYNVSTYGISNVCWGRDQSWFNCEHILIATDGLTVNYRVSYRYSLPSKLQHGDVSLTIKAAQKADTGFYVCRIEIPGLFNDLSYSVYLIITNGLDTFNFTKLFPTSAEKQTKEVTVNSGYSSAVQKTHSENRVETFILTVLRGGAIIFIPGLILALIWKLRRSRKHEDSSEMENTPRRNHSSSISSPHMPVAHVAAH</sequence>
<accession>A0A5N5M377</accession>
<dbReference type="InterPro" id="IPR007110">
    <property type="entry name" value="Ig-like_dom"/>
</dbReference>
<keyword evidence="2" id="KW-0472">Membrane</keyword>
<dbReference type="Gene3D" id="2.60.40.10">
    <property type="entry name" value="Immunoglobulins"/>
    <property type="match status" value="1"/>
</dbReference>
<evidence type="ECO:0000313" key="6">
    <source>
        <dbReference type="Proteomes" id="UP000327468"/>
    </source>
</evidence>
<dbReference type="PANTHER" id="PTHR46608:SF3">
    <property type="entry name" value="T-CELL IMMUNOGLOBULIN AND MUCIN DOMAIN-CONTAINING PROTEIN 4"/>
    <property type="match status" value="1"/>
</dbReference>
<feature type="region of interest" description="Disordered" evidence="1">
    <location>
        <begin position="203"/>
        <end position="233"/>
    </location>
</feature>
<dbReference type="PROSITE" id="PS50835">
    <property type="entry name" value="IG_LIKE"/>
    <property type="match status" value="1"/>
</dbReference>